<accession>A0A385YRJ5</accession>
<feature type="binding site" evidence="7">
    <location>
        <position position="213"/>
    </location>
    <ligand>
        <name>Mg(2+)</name>
        <dbReference type="ChEBI" id="CHEBI:18420"/>
        <label>1</label>
        <note>catalytic</note>
    </ligand>
</feature>
<evidence type="ECO:0000256" key="3">
    <source>
        <dbReference type="ARBA" id="ARBA00013106"/>
    </source>
</evidence>
<dbReference type="PROSITE" id="PS00630">
    <property type="entry name" value="IMP_2"/>
    <property type="match status" value="1"/>
</dbReference>
<dbReference type="InterPro" id="IPR000760">
    <property type="entry name" value="Inositol_monophosphatase-like"/>
</dbReference>
<dbReference type="FunFam" id="3.30.540.10:FF:000003">
    <property type="entry name" value="Inositol-1-monophosphatase"/>
    <property type="match status" value="1"/>
</dbReference>
<keyword evidence="9" id="KW-1185">Reference proteome</keyword>
<feature type="binding site" evidence="7">
    <location>
        <position position="88"/>
    </location>
    <ligand>
        <name>Mg(2+)</name>
        <dbReference type="ChEBI" id="CHEBI:18420"/>
        <label>1</label>
        <note>catalytic</note>
    </ligand>
</feature>
<dbReference type="CDD" id="cd01637">
    <property type="entry name" value="IMPase_like"/>
    <property type="match status" value="1"/>
</dbReference>
<feature type="binding site" evidence="7">
    <location>
        <position position="86"/>
    </location>
    <ligand>
        <name>Mg(2+)</name>
        <dbReference type="ChEBI" id="CHEBI:18420"/>
        <label>1</label>
        <note>catalytic</note>
    </ligand>
</feature>
<organism evidence="8 9">
    <name type="scientific">Paenisporosarcina cavernae</name>
    <dbReference type="NCBI Taxonomy" id="2320858"/>
    <lineage>
        <taxon>Bacteria</taxon>
        <taxon>Bacillati</taxon>
        <taxon>Bacillota</taxon>
        <taxon>Bacilli</taxon>
        <taxon>Bacillales</taxon>
        <taxon>Caryophanaceae</taxon>
        <taxon>Paenisporosarcina</taxon>
    </lineage>
</organism>
<dbReference type="GO" id="GO:0046872">
    <property type="term" value="F:metal ion binding"/>
    <property type="evidence" value="ECO:0007669"/>
    <property type="project" value="UniProtKB-KW"/>
</dbReference>
<dbReference type="EC" id="3.1.3.25" evidence="3"/>
<dbReference type="Proteomes" id="UP000265725">
    <property type="component" value="Chromosome"/>
</dbReference>
<dbReference type="PROSITE" id="PS00629">
    <property type="entry name" value="IMP_1"/>
    <property type="match status" value="1"/>
</dbReference>
<evidence type="ECO:0000256" key="4">
    <source>
        <dbReference type="ARBA" id="ARBA00022723"/>
    </source>
</evidence>
<dbReference type="PRINTS" id="PR00377">
    <property type="entry name" value="IMPHPHTASES"/>
</dbReference>
<comment type="cofactor">
    <cofactor evidence="2 7">
        <name>Mg(2+)</name>
        <dbReference type="ChEBI" id="CHEBI:18420"/>
    </cofactor>
</comment>
<name>A0A385YRJ5_9BACL</name>
<dbReference type="AlphaFoldDB" id="A0A385YRJ5"/>
<dbReference type="GO" id="GO:0007165">
    <property type="term" value="P:signal transduction"/>
    <property type="evidence" value="ECO:0007669"/>
    <property type="project" value="TreeGrafter"/>
</dbReference>
<dbReference type="GO" id="GO:0046854">
    <property type="term" value="P:phosphatidylinositol phosphate biosynthetic process"/>
    <property type="evidence" value="ECO:0007669"/>
    <property type="project" value="InterPro"/>
</dbReference>
<evidence type="ECO:0000256" key="5">
    <source>
        <dbReference type="ARBA" id="ARBA00022801"/>
    </source>
</evidence>
<feature type="binding site" evidence="7">
    <location>
        <position position="68"/>
    </location>
    <ligand>
        <name>Mg(2+)</name>
        <dbReference type="ChEBI" id="CHEBI:18420"/>
        <label>1</label>
        <note>catalytic</note>
    </ligand>
</feature>
<dbReference type="EMBL" id="CP032418">
    <property type="protein sequence ID" value="AYC29114.1"/>
    <property type="molecule type" value="Genomic_DNA"/>
</dbReference>
<evidence type="ECO:0000256" key="1">
    <source>
        <dbReference type="ARBA" id="ARBA00001033"/>
    </source>
</evidence>
<feature type="binding site" evidence="7">
    <location>
        <position position="89"/>
    </location>
    <ligand>
        <name>Mg(2+)</name>
        <dbReference type="ChEBI" id="CHEBI:18420"/>
        <label>1</label>
        <note>catalytic</note>
    </ligand>
</feature>
<dbReference type="GO" id="GO:0008934">
    <property type="term" value="F:inositol monophosphate 1-phosphatase activity"/>
    <property type="evidence" value="ECO:0007669"/>
    <property type="project" value="TreeGrafter"/>
</dbReference>
<dbReference type="OrthoDB" id="9772456at2"/>
<evidence type="ECO:0000256" key="2">
    <source>
        <dbReference type="ARBA" id="ARBA00001946"/>
    </source>
</evidence>
<protein>
    <recommendedName>
        <fullName evidence="3">inositol-phosphate phosphatase</fullName>
        <ecNumber evidence="3">3.1.3.25</ecNumber>
    </recommendedName>
</protein>
<dbReference type="GO" id="GO:0006020">
    <property type="term" value="P:inositol metabolic process"/>
    <property type="evidence" value="ECO:0007669"/>
    <property type="project" value="TreeGrafter"/>
</dbReference>
<dbReference type="PANTHER" id="PTHR20854">
    <property type="entry name" value="INOSITOL MONOPHOSPHATASE"/>
    <property type="match status" value="1"/>
</dbReference>
<comment type="catalytic activity">
    <reaction evidence="1">
        <text>a myo-inositol phosphate + H2O = myo-inositol + phosphate</text>
        <dbReference type="Rhea" id="RHEA:24056"/>
        <dbReference type="ChEBI" id="CHEBI:15377"/>
        <dbReference type="ChEBI" id="CHEBI:17268"/>
        <dbReference type="ChEBI" id="CHEBI:43474"/>
        <dbReference type="ChEBI" id="CHEBI:84139"/>
        <dbReference type="EC" id="3.1.3.25"/>
    </reaction>
</comment>
<keyword evidence="6 7" id="KW-0460">Magnesium</keyword>
<reference evidence="9" key="1">
    <citation type="submission" date="2018-09" db="EMBL/GenBank/DDBJ databases">
        <authorList>
            <person name="Zhu H."/>
        </authorList>
    </citation>
    <scope>NUCLEOTIDE SEQUENCE [LARGE SCALE GENOMIC DNA]</scope>
    <source>
        <strain evidence="9">K2R23-3</strain>
    </source>
</reference>
<dbReference type="KEGG" id="paek:D3873_04180"/>
<dbReference type="Pfam" id="PF00459">
    <property type="entry name" value="Inositol_P"/>
    <property type="match status" value="1"/>
</dbReference>
<dbReference type="InterPro" id="IPR020583">
    <property type="entry name" value="Inositol_monoP_metal-BS"/>
</dbReference>
<dbReference type="InterPro" id="IPR020550">
    <property type="entry name" value="Inositol_monophosphatase_CS"/>
</dbReference>
<dbReference type="PANTHER" id="PTHR20854:SF4">
    <property type="entry name" value="INOSITOL-1-MONOPHOSPHATASE-RELATED"/>
    <property type="match status" value="1"/>
</dbReference>
<keyword evidence="5" id="KW-0378">Hydrolase</keyword>
<evidence type="ECO:0000313" key="8">
    <source>
        <dbReference type="EMBL" id="AYC29114.1"/>
    </source>
</evidence>
<dbReference type="Gene3D" id="3.40.190.80">
    <property type="match status" value="1"/>
</dbReference>
<dbReference type="Gene3D" id="3.30.540.10">
    <property type="entry name" value="Fructose-1,6-Bisphosphatase, subunit A, domain 1"/>
    <property type="match status" value="1"/>
</dbReference>
<evidence type="ECO:0000313" key="9">
    <source>
        <dbReference type="Proteomes" id="UP000265725"/>
    </source>
</evidence>
<evidence type="ECO:0000256" key="7">
    <source>
        <dbReference type="PIRSR" id="PIRSR600760-2"/>
    </source>
</evidence>
<gene>
    <name evidence="8" type="ORF">D3873_04180</name>
</gene>
<sequence>MTTDTIQSFARMLIIEAGSKIRASLDGDIWISSKSNVNDLVTNIDQDIEKFFIQRIKESYPTHRVMGEEGFGDSVESLEGVVWILDPIDGTMNFIHQKRNFAISLGIYMDGKPAFGFVFDVMLEELYEAEKGQGAYLNGKPIPPLEEAHLSEALVGMNASWSIPNKRIEHDGMIQLVRDVRGIRSYGSAALETVYVATGRLDAYMSMRLNPWDIAGGRIIAEEVGAVVTNLRGNELTMVDKDTFFIANKSIHRQIIEKYIRLK</sequence>
<proteinExistence type="predicted"/>
<keyword evidence="4 7" id="KW-0479">Metal-binding</keyword>
<evidence type="ECO:0000256" key="6">
    <source>
        <dbReference type="ARBA" id="ARBA00022842"/>
    </source>
</evidence>
<dbReference type="RefSeq" id="WP_119882855.1">
    <property type="nucleotide sequence ID" value="NZ_CP032418.1"/>
</dbReference>
<dbReference type="SUPFAM" id="SSF56655">
    <property type="entry name" value="Carbohydrate phosphatase"/>
    <property type="match status" value="1"/>
</dbReference>